<name>A0A9J5YJM0_SOLCO</name>
<gene>
    <name evidence="2" type="ORF">H5410_031899</name>
</gene>
<feature type="region of interest" description="Disordered" evidence="1">
    <location>
        <begin position="1"/>
        <end position="20"/>
    </location>
</feature>
<protein>
    <submittedName>
        <fullName evidence="2">Uncharacterized protein</fullName>
    </submittedName>
</protein>
<evidence type="ECO:0000313" key="2">
    <source>
        <dbReference type="EMBL" id="KAG5600529.1"/>
    </source>
</evidence>
<reference evidence="2 3" key="1">
    <citation type="submission" date="2020-09" db="EMBL/GenBank/DDBJ databases">
        <title>De no assembly of potato wild relative species, Solanum commersonii.</title>
        <authorList>
            <person name="Cho K."/>
        </authorList>
    </citation>
    <scope>NUCLEOTIDE SEQUENCE [LARGE SCALE GENOMIC DNA]</scope>
    <source>
        <strain evidence="2">LZ3.2</strain>
        <tissue evidence="2">Leaf</tissue>
    </source>
</reference>
<feature type="non-terminal residue" evidence="2">
    <location>
        <position position="140"/>
    </location>
</feature>
<dbReference type="AlphaFoldDB" id="A0A9J5YJM0"/>
<comment type="caution">
    <text evidence="2">The sequence shown here is derived from an EMBL/GenBank/DDBJ whole genome shotgun (WGS) entry which is preliminary data.</text>
</comment>
<dbReference type="EMBL" id="JACXVP010000006">
    <property type="protein sequence ID" value="KAG5600529.1"/>
    <property type="molecule type" value="Genomic_DNA"/>
</dbReference>
<proteinExistence type="predicted"/>
<evidence type="ECO:0000256" key="1">
    <source>
        <dbReference type="SAM" id="MobiDB-lite"/>
    </source>
</evidence>
<sequence length="140" mass="15025">MVFFSNGKGHMPRNGSNSSGHVRATCYKLNGYPADWKGKKRTSTGSSTTANLADQENIKKHTDTAMQTTGMMHSSTMHTDDDKWIIDSGASKHMVHNLGMLTQHTNLNDSPIHMVHLPTGSSAPVSSIGSSQVLGGTKIS</sequence>
<dbReference type="Proteomes" id="UP000824120">
    <property type="component" value="Chromosome 6"/>
</dbReference>
<evidence type="ECO:0000313" key="3">
    <source>
        <dbReference type="Proteomes" id="UP000824120"/>
    </source>
</evidence>
<dbReference type="OrthoDB" id="1304282at2759"/>
<organism evidence="2 3">
    <name type="scientific">Solanum commersonii</name>
    <name type="common">Commerson's wild potato</name>
    <name type="synonym">Commerson's nightshade</name>
    <dbReference type="NCBI Taxonomy" id="4109"/>
    <lineage>
        <taxon>Eukaryota</taxon>
        <taxon>Viridiplantae</taxon>
        <taxon>Streptophyta</taxon>
        <taxon>Embryophyta</taxon>
        <taxon>Tracheophyta</taxon>
        <taxon>Spermatophyta</taxon>
        <taxon>Magnoliopsida</taxon>
        <taxon>eudicotyledons</taxon>
        <taxon>Gunneridae</taxon>
        <taxon>Pentapetalae</taxon>
        <taxon>asterids</taxon>
        <taxon>lamiids</taxon>
        <taxon>Solanales</taxon>
        <taxon>Solanaceae</taxon>
        <taxon>Solanoideae</taxon>
        <taxon>Solaneae</taxon>
        <taxon>Solanum</taxon>
    </lineage>
</organism>
<keyword evidence="3" id="KW-1185">Reference proteome</keyword>
<accession>A0A9J5YJM0</accession>